<feature type="region of interest" description="Disordered" evidence="1">
    <location>
        <begin position="1"/>
        <end position="61"/>
    </location>
</feature>
<dbReference type="HOGENOM" id="CLU_2929224_0_0_1"/>
<evidence type="ECO:0000313" key="2">
    <source>
        <dbReference type="EMBL" id="AEO69896.1"/>
    </source>
</evidence>
<keyword evidence="3" id="KW-1185">Reference proteome</keyword>
<evidence type="ECO:0000256" key="1">
    <source>
        <dbReference type="SAM" id="MobiDB-lite"/>
    </source>
</evidence>
<dbReference type="RefSeq" id="XP_003656232.1">
    <property type="nucleotide sequence ID" value="XM_003656184.1"/>
</dbReference>
<dbReference type="EMBL" id="CP003013">
    <property type="protein sequence ID" value="AEO69896.1"/>
    <property type="molecule type" value="Genomic_DNA"/>
</dbReference>
<accession>G2RD61</accession>
<dbReference type="Proteomes" id="UP000008181">
    <property type="component" value="Chromosome 5"/>
</dbReference>
<dbReference type="KEGG" id="ttt:THITE_164158"/>
<dbReference type="GeneID" id="11522740"/>
<feature type="non-terminal residue" evidence="2">
    <location>
        <position position="1"/>
    </location>
</feature>
<dbReference type="AlphaFoldDB" id="G2RD61"/>
<gene>
    <name evidence="2" type="ORF">THITE_164158</name>
</gene>
<feature type="compositionally biased region" description="Basic and acidic residues" evidence="1">
    <location>
        <begin position="50"/>
        <end position="61"/>
    </location>
</feature>
<proteinExistence type="predicted"/>
<feature type="compositionally biased region" description="Basic residues" evidence="1">
    <location>
        <begin position="19"/>
        <end position="49"/>
    </location>
</feature>
<name>G2RD61_THETT</name>
<evidence type="ECO:0000313" key="3">
    <source>
        <dbReference type="Proteomes" id="UP000008181"/>
    </source>
</evidence>
<protein>
    <submittedName>
        <fullName evidence="2">Uncharacterized protein</fullName>
    </submittedName>
</protein>
<reference evidence="2 3" key="1">
    <citation type="journal article" date="2011" name="Nat. Biotechnol.">
        <title>Comparative genomic analysis of the thermophilic biomass-degrading fungi Myceliophthora thermophila and Thielavia terrestris.</title>
        <authorList>
            <person name="Berka R.M."/>
            <person name="Grigoriev I.V."/>
            <person name="Otillar R."/>
            <person name="Salamov A."/>
            <person name="Grimwood J."/>
            <person name="Reid I."/>
            <person name="Ishmael N."/>
            <person name="John T."/>
            <person name="Darmond C."/>
            <person name="Moisan M.-C."/>
            <person name="Henrissat B."/>
            <person name="Coutinho P.M."/>
            <person name="Lombard V."/>
            <person name="Natvig D.O."/>
            <person name="Lindquist E."/>
            <person name="Schmutz J."/>
            <person name="Lucas S."/>
            <person name="Harris P."/>
            <person name="Powlowski J."/>
            <person name="Bellemare A."/>
            <person name="Taylor D."/>
            <person name="Butler G."/>
            <person name="de Vries R.P."/>
            <person name="Allijn I.E."/>
            <person name="van den Brink J."/>
            <person name="Ushinsky S."/>
            <person name="Storms R."/>
            <person name="Powell A.J."/>
            <person name="Paulsen I.T."/>
            <person name="Elbourne L.D.H."/>
            <person name="Baker S.E."/>
            <person name="Magnuson J."/>
            <person name="LaBoissiere S."/>
            <person name="Clutterbuck A.J."/>
            <person name="Martinez D."/>
            <person name="Wogulis M."/>
            <person name="de Leon A.L."/>
            <person name="Rey M.W."/>
            <person name="Tsang A."/>
        </authorList>
    </citation>
    <scope>NUCLEOTIDE SEQUENCE [LARGE SCALE GENOMIC DNA]</scope>
    <source>
        <strain evidence="3">ATCC 38088 / NRRL 8126</strain>
    </source>
</reference>
<organism evidence="2 3">
    <name type="scientific">Thermothielavioides terrestris (strain ATCC 38088 / NRRL 8126)</name>
    <name type="common">Thielavia terrestris</name>
    <dbReference type="NCBI Taxonomy" id="578455"/>
    <lineage>
        <taxon>Eukaryota</taxon>
        <taxon>Fungi</taxon>
        <taxon>Dikarya</taxon>
        <taxon>Ascomycota</taxon>
        <taxon>Pezizomycotina</taxon>
        <taxon>Sordariomycetes</taxon>
        <taxon>Sordariomycetidae</taxon>
        <taxon>Sordariales</taxon>
        <taxon>Chaetomiaceae</taxon>
        <taxon>Thermothielavioides</taxon>
        <taxon>Thermothielavioides terrestris</taxon>
    </lineage>
</organism>
<sequence length="61" mass="7215">TNSGRWRNGSARPRLPPRGPRRSGRCARPPRRQPRRRRSGTRRRRRRAARVSERGSKSNTR</sequence>